<dbReference type="Gramene" id="Kaladp0048s0722.1.v1.1">
    <property type="protein sequence ID" value="Kaladp0048s0722.1.v1.1"/>
    <property type="gene ID" value="Kaladp0048s0722.v1.1"/>
</dbReference>
<accession>A0A7N0U0U3</accession>
<dbReference type="PANTHER" id="PTHR15672">
    <property type="entry name" value="CAMP-REGULATED PHOSPHOPROTEIN 21 RELATED R3H DOMAIN CONTAINING PROTEIN"/>
    <property type="match status" value="1"/>
</dbReference>
<dbReference type="OMA" id="QKTHEPE"/>
<dbReference type="GO" id="GO:0003676">
    <property type="term" value="F:nucleic acid binding"/>
    <property type="evidence" value="ECO:0007669"/>
    <property type="project" value="UniProtKB-UniRule"/>
</dbReference>
<dbReference type="InterPro" id="IPR001374">
    <property type="entry name" value="R3H_dom"/>
</dbReference>
<keyword evidence="6" id="KW-1185">Reference proteome</keyword>
<evidence type="ECO:0000313" key="6">
    <source>
        <dbReference type="Proteomes" id="UP000594263"/>
    </source>
</evidence>
<feature type="region of interest" description="Disordered" evidence="2">
    <location>
        <begin position="239"/>
        <end position="269"/>
    </location>
</feature>
<keyword evidence="1" id="KW-0597">Phosphoprotein</keyword>
<evidence type="ECO:0000313" key="5">
    <source>
        <dbReference type="EnsemblPlants" id="Kaladp0048s0722.1.v1.1"/>
    </source>
</evidence>
<dbReference type="EnsemblPlants" id="Kaladp0048s0722.1.v1.1">
    <property type="protein sequence ID" value="Kaladp0048s0722.1.v1.1"/>
    <property type="gene ID" value="Kaladp0048s0722.v1.1"/>
</dbReference>
<dbReference type="AlphaFoldDB" id="A0A7N0U0U3"/>
<evidence type="ECO:0000259" key="3">
    <source>
        <dbReference type="PROSITE" id="PS51061"/>
    </source>
</evidence>
<dbReference type="PROSITE" id="PS51673">
    <property type="entry name" value="SUZ"/>
    <property type="match status" value="1"/>
</dbReference>
<feature type="domain" description="R3H" evidence="3">
    <location>
        <begin position="21"/>
        <end position="86"/>
    </location>
</feature>
<dbReference type="Proteomes" id="UP000594263">
    <property type="component" value="Unplaced"/>
</dbReference>
<evidence type="ECO:0000256" key="1">
    <source>
        <dbReference type="ARBA" id="ARBA00022553"/>
    </source>
</evidence>
<evidence type="ECO:0000256" key="2">
    <source>
        <dbReference type="SAM" id="MobiDB-lite"/>
    </source>
</evidence>
<name>A0A7N0U0U3_KALFE</name>
<dbReference type="PROSITE" id="PS51061">
    <property type="entry name" value="R3H"/>
    <property type="match status" value="1"/>
</dbReference>
<dbReference type="PANTHER" id="PTHR15672:SF25">
    <property type="entry name" value="OS01G0100600 PROTEIN"/>
    <property type="match status" value="1"/>
</dbReference>
<feature type="domain" description="SUZ" evidence="4">
    <location>
        <begin position="89"/>
        <end position="153"/>
    </location>
</feature>
<organism evidence="5 6">
    <name type="scientific">Kalanchoe fedtschenkoi</name>
    <name type="common">Lavender scallops</name>
    <name type="synonym">South American air plant</name>
    <dbReference type="NCBI Taxonomy" id="63787"/>
    <lineage>
        <taxon>Eukaryota</taxon>
        <taxon>Viridiplantae</taxon>
        <taxon>Streptophyta</taxon>
        <taxon>Embryophyta</taxon>
        <taxon>Tracheophyta</taxon>
        <taxon>Spermatophyta</taxon>
        <taxon>Magnoliopsida</taxon>
        <taxon>eudicotyledons</taxon>
        <taxon>Gunneridae</taxon>
        <taxon>Pentapetalae</taxon>
        <taxon>Saxifragales</taxon>
        <taxon>Crassulaceae</taxon>
        <taxon>Kalanchoe</taxon>
    </lineage>
</organism>
<proteinExistence type="predicted"/>
<dbReference type="Pfam" id="PF12752">
    <property type="entry name" value="SUZ"/>
    <property type="match status" value="1"/>
</dbReference>
<dbReference type="CDD" id="cd02642">
    <property type="entry name" value="R3H_encore_like"/>
    <property type="match status" value="1"/>
</dbReference>
<protein>
    <recommendedName>
        <fullName evidence="7">R3H domain-containing protein</fullName>
    </recommendedName>
</protein>
<dbReference type="InterPro" id="IPR036867">
    <property type="entry name" value="R3H_dom_sf"/>
</dbReference>
<reference evidence="5" key="1">
    <citation type="submission" date="2021-01" db="UniProtKB">
        <authorList>
            <consortium name="EnsemblPlants"/>
        </authorList>
    </citation>
    <scope>IDENTIFICATION</scope>
</reference>
<dbReference type="Gene3D" id="3.30.1370.50">
    <property type="entry name" value="R3H-like domain"/>
    <property type="match status" value="1"/>
</dbReference>
<evidence type="ECO:0000259" key="4">
    <source>
        <dbReference type="PROSITE" id="PS51673"/>
    </source>
</evidence>
<evidence type="ECO:0008006" key="7">
    <source>
        <dbReference type="Google" id="ProtNLM"/>
    </source>
</evidence>
<dbReference type="Pfam" id="PF01424">
    <property type="entry name" value="R3H"/>
    <property type="match status" value="1"/>
</dbReference>
<feature type="compositionally biased region" description="Polar residues" evidence="2">
    <location>
        <begin position="244"/>
        <end position="264"/>
    </location>
</feature>
<dbReference type="InterPro" id="IPR024771">
    <property type="entry name" value="SUZ"/>
</dbReference>
<dbReference type="SUPFAM" id="SSF82708">
    <property type="entry name" value="R3H domain"/>
    <property type="match status" value="1"/>
</dbReference>
<dbReference type="SMART" id="SM00393">
    <property type="entry name" value="R3H"/>
    <property type="match status" value="1"/>
</dbReference>
<sequence length="315" mass="35465">MSEFAMVEELACLVKDNLPCKHLVLSMEEAFINFLQDDISPGGLLELEPMNPYNRLLLHRLADIFGFAHESVGEGDERHLILERCSETSIPSILVSDLLWQHDESESPVDSHQLLRRADASIPVLHSKTHEYSLEEREAAYLAARERIFSTDEGEMRESVRQKPRTDPVVARRMIVHALGQRVRMLNLDSPSQNIRSAKGLSTHHNLKEEKVCTSTGEAQQKIDCSLGESINMFQKVKARDDTATGSTQDSMPKESQNSKLSNLNEKHVPISTEHMKVENLGAAKRLFANALGLQTTKEGLHPKKETLHNSCKRL</sequence>
<dbReference type="InterPro" id="IPR051937">
    <property type="entry name" value="R3H_domain_containing"/>
</dbReference>